<dbReference type="Proteomes" id="UP001219585">
    <property type="component" value="Plasmid unnamed"/>
</dbReference>
<keyword evidence="1" id="KW-0472">Membrane</keyword>
<feature type="transmembrane region" description="Helical" evidence="1">
    <location>
        <begin position="39"/>
        <end position="64"/>
    </location>
</feature>
<keyword evidence="1" id="KW-0812">Transmembrane</keyword>
<geneLocation type="plasmid" evidence="2 3">
    <name>unnamed</name>
</geneLocation>
<feature type="transmembrane region" description="Helical" evidence="1">
    <location>
        <begin position="76"/>
        <end position="99"/>
    </location>
</feature>
<gene>
    <name evidence="2" type="ORF">OU989_23500</name>
</gene>
<evidence type="ECO:0000313" key="2">
    <source>
        <dbReference type="EMBL" id="WDV09257.1"/>
    </source>
</evidence>
<dbReference type="AlphaFoldDB" id="A0AAJ5RMP1"/>
<dbReference type="InterPro" id="IPR043993">
    <property type="entry name" value="T4SS_pilin"/>
</dbReference>
<reference evidence="2" key="1">
    <citation type="submission" date="2022-11" db="EMBL/GenBank/DDBJ databases">
        <title>Lysinibacillus irui.</title>
        <authorList>
            <person name="Akintayo S.O."/>
        </authorList>
    </citation>
    <scope>NUCLEOTIDE SEQUENCE</scope>
    <source>
        <strain evidence="2">IRB4-01</strain>
        <plasmid evidence="2">unnamed</plasmid>
    </source>
</reference>
<dbReference type="EMBL" id="CP113528">
    <property type="protein sequence ID" value="WDV09257.1"/>
    <property type="molecule type" value="Genomic_DNA"/>
</dbReference>
<evidence type="ECO:0000256" key="1">
    <source>
        <dbReference type="SAM" id="Phobius"/>
    </source>
</evidence>
<dbReference type="RefSeq" id="WP_274797477.1">
    <property type="nucleotide sequence ID" value="NZ_CP113528.1"/>
</dbReference>
<dbReference type="Pfam" id="PF18895">
    <property type="entry name" value="T4SS_pilin"/>
    <property type="match status" value="1"/>
</dbReference>
<evidence type="ECO:0000313" key="3">
    <source>
        <dbReference type="Proteomes" id="UP001219585"/>
    </source>
</evidence>
<proteinExistence type="predicted"/>
<keyword evidence="2" id="KW-0614">Plasmid</keyword>
<name>A0AAJ5RMP1_9BACI</name>
<protein>
    <submittedName>
        <fullName evidence="2">TrbC/VirB2 family protein</fullName>
    </submittedName>
</protein>
<dbReference type="KEGG" id="liu:OU989_23500"/>
<organism evidence="2 3">
    <name type="scientific">Lysinibacillus irui</name>
    <dbReference type="NCBI Taxonomy" id="2998077"/>
    <lineage>
        <taxon>Bacteria</taxon>
        <taxon>Bacillati</taxon>
        <taxon>Bacillota</taxon>
        <taxon>Bacilli</taxon>
        <taxon>Bacillales</taxon>
        <taxon>Bacillaceae</taxon>
        <taxon>Lysinibacillus</taxon>
    </lineage>
</organism>
<keyword evidence="1" id="KW-1133">Transmembrane helix</keyword>
<sequence length="104" mass="11063">MSLMTSLNLLAIEIAADPEFGKEIYTKGDTKLSEIIENVIKLVGGIGGACFTLAVLIIALVIIFGSISPKNIGRWWTALFSCVAGAALFFSAFMLSSVLSNLFS</sequence>
<accession>A0AAJ5RMP1</accession>